<dbReference type="Proteomes" id="UP001163846">
    <property type="component" value="Unassembled WGS sequence"/>
</dbReference>
<dbReference type="AlphaFoldDB" id="A0AA38P7J8"/>
<keyword evidence="1" id="KW-1133">Transmembrane helix</keyword>
<proteinExistence type="predicted"/>
<evidence type="ECO:0000313" key="3">
    <source>
        <dbReference type="Proteomes" id="UP001163846"/>
    </source>
</evidence>
<feature type="transmembrane region" description="Helical" evidence="1">
    <location>
        <begin position="30"/>
        <end position="51"/>
    </location>
</feature>
<name>A0AA38P7J8_9AGAR</name>
<gene>
    <name evidence="2" type="ORF">F5878DRAFT_621536</name>
</gene>
<accession>A0AA38P7J8</accession>
<evidence type="ECO:0000256" key="1">
    <source>
        <dbReference type="SAM" id="Phobius"/>
    </source>
</evidence>
<sequence length="93" mass="10353">MSTTVTLTVVMGLIVTLTVATSLTIAVKVASVFLVAVVLWFLSAVFPRAAYHTTPTRMSVVQHPLVLLTVLTWIRFHKEARSFEYSVVVRHIL</sequence>
<keyword evidence="1" id="KW-0472">Membrane</keyword>
<organism evidence="2 3">
    <name type="scientific">Lentinula raphanica</name>
    <dbReference type="NCBI Taxonomy" id="153919"/>
    <lineage>
        <taxon>Eukaryota</taxon>
        <taxon>Fungi</taxon>
        <taxon>Dikarya</taxon>
        <taxon>Basidiomycota</taxon>
        <taxon>Agaricomycotina</taxon>
        <taxon>Agaricomycetes</taxon>
        <taxon>Agaricomycetidae</taxon>
        <taxon>Agaricales</taxon>
        <taxon>Marasmiineae</taxon>
        <taxon>Omphalotaceae</taxon>
        <taxon>Lentinula</taxon>
    </lineage>
</organism>
<keyword evidence="3" id="KW-1185">Reference proteome</keyword>
<evidence type="ECO:0000313" key="2">
    <source>
        <dbReference type="EMBL" id="KAJ3837744.1"/>
    </source>
</evidence>
<reference evidence="2" key="1">
    <citation type="submission" date="2022-08" db="EMBL/GenBank/DDBJ databases">
        <authorList>
            <consortium name="DOE Joint Genome Institute"/>
            <person name="Min B."/>
            <person name="Riley R."/>
            <person name="Sierra-Patev S."/>
            <person name="Naranjo-Ortiz M."/>
            <person name="Looney B."/>
            <person name="Konkel Z."/>
            <person name="Slot J.C."/>
            <person name="Sakamoto Y."/>
            <person name="Steenwyk J.L."/>
            <person name="Rokas A."/>
            <person name="Carro J."/>
            <person name="Camarero S."/>
            <person name="Ferreira P."/>
            <person name="Molpeceres G."/>
            <person name="Ruiz-Duenas F.J."/>
            <person name="Serrano A."/>
            <person name="Henrissat B."/>
            <person name="Drula E."/>
            <person name="Hughes K.W."/>
            <person name="Mata J.L."/>
            <person name="Ishikawa N.K."/>
            <person name="Vargas-Isla R."/>
            <person name="Ushijima S."/>
            <person name="Smith C.A."/>
            <person name="Ahrendt S."/>
            <person name="Andreopoulos W."/>
            <person name="He G."/>
            <person name="Labutti K."/>
            <person name="Lipzen A."/>
            <person name="Ng V."/>
            <person name="Sandor L."/>
            <person name="Barry K."/>
            <person name="Martinez A.T."/>
            <person name="Xiao Y."/>
            <person name="Gibbons J.G."/>
            <person name="Terashima K."/>
            <person name="Hibbett D.S."/>
            <person name="Grigoriev I.V."/>
        </authorList>
    </citation>
    <scope>NUCLEOTIDE SEQUENCE</scope>
    <source>
        <strain evidence="2">TFB9207</strain>
    </source>
</reference>
<protein>
    <submittedName>
        <fullName evidence="2">Uncharacterized protein</fullName>
    </submittedName>
</protein>
<keyword evidence="1" id="KW-0812">Transmembrane</keyword>
<dbReference type="EMBL" id="MU806225">
    <property type="protein sequence ID" value="KAJ3837744.1"/>
    <property type="molecule type" value="Genomic_DNA"/>
</dbReference>
<comment type="caution">
    <text evidence="2">The sequence shown here is derived from an EMBL/GenBank/DDBJ whole genome shotgun (WGS) entry which is preliminary data.</text>
</comment>